<comment type="caution">
    <text evidence="2">The sequence shown here is derived from an EMBL/GenBank/DDBJ whole genome shotgun (WGS) entry which is preliminary data.</text>
</comment>
<evidence type="ECO:0000313" key="2">
    <source>
        <dbReference type="EMBL" id="MBF4437983.1"/>
    </source>
</evidence>
<dbReference type="EMBL" id="SCLC01001546">
    <property type="protein sequence ID" value="MBF4437983.1"/>
    <property type="molecule type" value="Genomic_DNA"/>
</dbReference>
<evidence type="ECO:0000256" key="1">
    <source>
        <dbReference type="SAM" id="Phobius"/>
    </source>
</evidence>
<dbReference type="GO" id="GO:0016740">
    <property type="term" value="F:transferase activity"/>
    <property type="evidence" value="ECO:0007669"/>
    <property type="project" value="UniProtKB-KW"/>
</dbReference>
<feature type="transmembrane region" description="Helical" evidence="1">
    <location>
        <begin position="20"/>
        <end position="39"/>
    </location>
</feature>
<protein>
    <submittedName>
        <fullName evidence="2">Phosphoethanolamine transferase</fullName>
    </submittedName>
</protein>
<proteinExistence type="predicted"/>
<dbReference type="AlphaFoldDB" id="A0AAW4BSP5"/>
<accession>A0AAW4BSP5</accession>
<keyword evidence="1" id="KW-0472">Membrane</keyword>
<evidence type="ECO:0000313" key="3">
    <source>
        <dbReference type="Proteomes" id="UP000786185"/>
    </source>
</evidence>
<keyword evidence="2" id="KW-0808">Transferase</keyword>
<feature type="non-terminal residue" evidence="2">
    <location>
        <position position="85"/>
    </location>
</feature>
<feature type="transmembrane region" description="Helical" evidence="1">
    <location>
        <begin position="59"/>
        <end position="79"/>
    </location>
</feature>
<keyword evidence="1" id="KW-1133">Transmembrane helix</keyword>
<reference evidence="2" key="1">
    <citation type="journal article" date="2021" name="PeerJ">
        <title>Analysis of 44 Vibrio anguillarum genomes reveals high genetic diversity.</title>
        <authorList>
            <person name="Hansen M.J."/>
            <person name="Dalsgaard I."/>
        </authorList>
    </citation>
    <scope>NUCLEOTIDE SEQUENCE</scope>
    <source>
        <strain evidence="2">850617-1/1</strain>
    </source>
</reference>
<keyword evidence="1" id="KW-0812">Transmembrane</keyword>
<organism evidence="2 3">
    <name type="scientific">Vibrio anguillarum</name>
    <name type="common">Listonella anguillarum</name>
    <dbReference type="NCBI Taxonomy" id="55601"/>
    <lineage>
        <taxon>Bacteria</taxon>
        <taxon>Pseudomonadati</taxon>
        <taxon>Pseudomonadota</taxon>
        <taxon>Gammaproteobacteria</taxon>
        <taxon>Vibrionales</taxon>
        <taxon>Vibrionaceae</taxon>
        <taxon>Vibrio</taxon>
    </lineage>
</organism>
<dbReference type="Proteomes" id="UP000786185">
    <property type="component" value="Unassembled WGS sequence"/>
</dbReference>
<name>A0AAW4BSP5_VIBAN</name>
<gene>
    <name evidence="2" type="ORF">ERJ77_26575</name>
</gene>
<sequence length="85" mass="9612">MMSLSLIERPRKLFKMEMSAVAYITMVAAYFACVLNLPVTSEIYKLAASDSLSFVLSSPLLLFFCFIIIFTLFSLPFILKPFTVV</sequence>